<dbReference type="SUPFAM" id="SSF56176">
    <property type="entry name" value="FAD-binding/transporter-associated domain-like"/>
    <property type="match status" value="1"/>
</dbReference>
<keyword evidence="6 16" id="KW-0132">Cell division</keyword>
<dbReference type="PANTHER" id="PTHR21071:SF4">
    <property type="entry name" value="UDP-N-ACETYLENOLPYRUVOYLGLUCOSAMINE REDUCTASE"/>
    <property type="match status" value="1"/>
</dbReference>
<dbReference type="Gene3D" id="3.90.78.10">
    <property type="entry name" value="UDP-N-acetylenolpyruvoylglucosamine reductase, C-terminal domain"/>
    <property type="match status" value="1"/>
</dbReference>
<keyword evidence="14 16" id="KW-0961">Cell wall biogenesis/degradation</keyword>
<keyword evidence="5 16" id="KW-0963">Cytoplasm</keyword>
<dbReference type="SUPFAM" id="SSF56194">
    <property type="entry name" value="Uridine diphospho-N-Acetylenolpyruvylglucosamine reductase, MurB, C-terminal domain"/>
    <property type="match status" value="1"/>
</dbReference>
<dbReference type="GO" id="GO:0071555">
    <property type="term" value="P:cell wall organization"/>
    <property type="evidence" value="ECO:0007669"/>
    <property type="project" value="UniProtKB-KW"/>
</dbReference>
<keyword evidence="12 16" id="KW-0560">Oxidoreductase</keyword>
<dbReference type="InterPro" id="IPR016169">
    <property type="entry name" value="FAD-bd_PCMH_sub2"/>
</dbReference>
<keyword evidence="13 16" id="KW-0131">Cell cycle</keyword>
<proteinExistence type="inferred from homology"/>
<dbReference type="UniPathway" id="UPA00219"/>
<comment type="catalytic activity">
    <reaction evidence="15 16">
        <text>UDP-N-acetyl-alpha-D-muramate + NADP(+) = UDP-N-acetyl-3-O-(1-carboxyvinyl)-alpha-D-glucosamine + NADPH + H(+)</text>
        <dbReference type="Rhea" id="RHEA:12248"/>
        <dbReference type="ChEBI" id="CHEBI:15378"/>
        <dbReference type="ChEBI" id="CHEBI:57783"/>
        <dbReference type="ChEBI" id="CHEBI:58349"/>
        <dbReference type="ChEBI" id="CHEBI:68483"/>
        <dbReference type="ChEBI" id="CHEBI:70757"/>
        <dbReference type="EC" id="1.3.1.98"/>
    </reaction>
</comment>
<dbReference type="InterPro" id="IPR036635">
    <property type="entry name" value="MurB_C_sf"/>
</dbReference>
<keyword evidence="7 16" id="KW-0285">Flavoprotein</keyword>
<dbReference type="InterPro" id="IPR011601">
    <property type="entry name" value="MurB_C"/>
</dbReference>
<feature type="active site" description="Proton donor" evidence="16">
    <location>
        <position position="110"/>
    </location>
</feature>
<dbReference type="Proteomes" id="UP000177390">
    <property type="component" value="Unassembled WGS sequence"/>
</dbReference>
<comment type="cofactor">
    <cofactor evidence="1 16">
        <name>FAD</name>
        <dbReference type="ChEBI" id="CHEBI:57692"/>
    </cofactor>
</comment>
<evidence type="ECO:0000313" key="19">
    <source>
        <dbReference type="Proteomes" id="UP000177390"/>
    </source>
</evidence>
<evidence type="ECO:0000256" key="13">
    <source>
        <dbReference type="ARBA" id="ARBA00023306"/>
    </source>
</evidence>
<dbReference type="InterPro" id="IPR036318">
    <property type="entry name" value="FAD-bd_PCMH-like_sf"/>
</dbReference>
<evidence type="ECO:0000256" key="16">
    <source>
        <dbReference type="HAMAP-Rule" id="MF_00037"/>
    </source>
</evidence>
<dbReference type="GO" id="GO:0009252">
    <property type="term" value="P:peptidoglycan biosynthetic process"/>
    <property type="evidence" value="ECO:0007669"/>
    <property type="project" value="UniProtKB-UniRule"/>
</dbReference>
<name>A0A1F5ESJ1_9BACT</name>
<keyword evidence="11 16" id="KW-0573">Peptidoglycan synthesis</keyword>
<evidence type="ECO:0000256" key="11">
    <source>
        <dbReference type="ARBA" id="ARBA00022984"/>
    </source>
</evidence>
<feature type="active site" evidence="16">
    <location>
        <position position="191"/>
    </location>
</feature>
<evidence type="ECO:0000256" key="9">
    <source>
        <dbReference type="ARBA" id="ARBA00022857"/>
    </source>
</evidence>
<dbReference type="GO" id="GO:0005829">
    <property type="term" value="C:cytosol"/>
    <property type="evidence" value="ECO:0007669"/>
    <property type="project" value="TreeGrafter"/>
</dbReference>
<evidence type="ECO:0000313" key="18">
    <source>
        <dbReference type="EMBL" id="OGD70320.1"/>
    </source>
</evidence>
<organism evidence="18 19">
    <name type="scientific">Candidatus Collierbacteria bacterium RIFCSPHIGHO2_02_FULL_49_10</name>
    <dbReference type="NCBI Taxonomy" id="1817723"/>
    <lineage>
        <taxon>Bacteria</taxon>
        <taxon>Candidatus Collieribacteriota</taxon>
    </lineage>
</organism>
<evidence type="ECO:0000256" key="15">
    <source>
        <dbReference type="ARBA" id="ARBA00048914"/>
    </source>
</evidence>
<dbReference type="PANTHER" id="PTHR21071">
    <property type="entry name" value="UDP-N-ACETYLENOLPYRUVOYLGLUCOSAMINE REDUCTASE"/>
    <property type="match status" value="1"/>
</dbReference>
<accession>A0A1F5ESJ1</accession>
<gene>
    <name evidence="16" type="primary">murB</name>
    <name evidence="18" type="ORF">A3D09_03310</name>
</gene>
<dbReference type="GO" id="GO:0050660">
    <property type="term" value="F:flavin adenine dinucleotide binding"/>
    <property type="evidence" value="ECO:0007669"/>
    <property type="project" value="InterPro"/>
</dbReference>
<evidence type="ECO:0000256" key="5">
    <source>
        <dbReference type="ARBA" id="ARBA00022490"/>
    </source>
</evidence>
<dbReference type="EC" id="1.3.1.98" evidence="16"/>
<sequence length="223" mass="24811">MLDLGITGVQWYARIPGTIGGAVFNNIHGGTHFISEVVKKVKVLDKDNKIRTLSGKALGLSYDKSRFHDFAEIILSVEFELFRGDAKRAKQVAFEWAKRKSLQPPRSAGCTFKNISNEDKERLDFPTTSAGYIIEHILKMSGYKIGGAKVSTSHHNFVVNDGDATAKDYTTLVKLIQKETKKKLDIDLVPEIIFLGEFWFGNVPGCQGGGVSSTPFEERVVWD</sequence>
<evidence type="ECO:0000256" key="14">
    <source>
        <dbReference type="ARBA" id="ARBA00023316"/>
    </source>
</evidence>
<evidence type="ECO:0000256" key="1">
    <source>
        <dbReference type="ARBA" id="ARBA00001974"/>
    </source>
</evidence>
<evidence type="ECO:0000256" key="12">
    <source>
        <dbReference type="ARBA" id="ARBA00023002"/>
    </source>
</evidence>
<evidence type="ECO:0000256" key="3">
    <source>
        <dbReference type="ARBA" id="ARBA00004496"/>
    </source>
</evidence>
<comment type="pathway">
    <text evidence="4 16">Cell wall biogenesis; peptidoglycan biosynthesis.</text>
</comment>
<dbReference type="Gene3D" id="3.30.465.10">
    <property type="match status" value="1"/>
</dbReference>
<dbReference type="GO" id="GO:0008762">
    <property type="term" value="F:UDP-N-acetylmuramate dehydrogenase activity"/>
    <property type="evidence" value="ECO:0007669"/>
    <property type="project" value="UniProtKB-UniRule"/>
</dbReference>
<comment type="subcellular location">
    <subcellularLocation>
        <location evidence="3 16">Cytoplasm</location>
    </subcellularLocation>
</comment>
<dbReference type="EMBL" id="MFAH01000058">
    <property type="protein sequence ID" value="OGD70320.1"/>
    <property type="molecule type" value="Genomic_DNA"/>
</dbReference>
<evidence type="ECO:0000256" key="6">
    <source>
        <dbReference type="ARBA" id="ARBA00022618"/>
    </source>
</evidence>
<dbReference type="AlphaFoldDB" id="A0A1F5ESJ1"/>
<reference evidence="18 19" key="1">
    <citation type="journal article" date="2016" name="Nat. Commun.">
        <title>Thousands of microbial genomes shed light on interconnected biogeochemical processes in an aquifer system.</title>
        <authorList>
            <person name="Anantharaman K."/>
            <person name="Brown C.T."/>
            <person name="Hug L.A."/>
            <person name="Sharon I."/>
            <person name="Castelle C.J."/>
            <person name="Probst A.J."/>
            <person name="Thomas B.C."/>
            <person name="Singh A."/>
            <person name="Wilkins M.J."/>
            <person name="Karaoz U."/>
            <person name="Brodie E.L."/>
            <person name="Williams K.H."/>
            <person name="Hubbard S.S."/>
            <person name="Banfield J.F."/>
        </authorList>
    </citation>
    <scope>NUCLEOTIDE SEQUENCE [LARGE SCALE GENOMIC DNA]</scope>
</reference>
<keyword evidence="8 16" id="KW-0274">FAD</keyword>
<evidence type="ECO:0000256" key="8">
    <source>
        <dbReference type="ARBA" id="ARBA00022827"/>
    </source>
</evidence>
<evidence type="ECO:0000256" key="7">
    <source>
        <dbReference type="ARBA" id="ARBA00022630"/>
    </source>
</evidence>
<evidence type="ECO:0000256" key="10">
    <source>
        <dbReference type="ARBA" id="ARBA00022960"/>
    </source>
</evidence>
<evidence type="ECO:0000256" key="2">
    <source>
        <dbReference type="ARBA" id="ARBA00003921"/>
    </source>
</evidence>
<comment type="function">
    <text evidence="2 16">Cell wall formation.</text>
</comment>
<keyword evidence="10 16" id="KW-0133">Cell shape</keyword>
<dbReference type="GO" id="GO:0051301">
    <property type="term" value="P:cell division"/>
    <property type="evidence" value="ECO:0007669"/>
    <property type="project" value="UniProtKB-KW"/>
</dbReference>
<keyword evidence="9 16" id="KW-0521">NADP</keyword>
<dbReference type="Pfam" id="PF02873">
    <property type="entry name" value="MurB_C"/>
    <property type="match status" value="1"/>
</dbReference>
<dbReference type="InterPro" id="IPR003170">
    <property type="entry name" value="MurB"/>
</dbReference>
<dbReference type="GO" id="GO:0008360">
    <property type="term" value="P:regulation of cell shape"/>
    <property type="evidence" value="ECO:0007669"/>
    <property type="project" value="UniProtKB-KW"/>
</dbReference>
<comment type="caution">
    <text evidence="18">The sequence shown here is derived from an EMBL/GenBank/DDBJ whole genome shotgun (WGS) entry which is preliminary data.</text>
</comment>
<protein>
    <recommendedName>
        <fullName evidence="16">UDP-N-acetylenolpyruvoylglucosamine reductase</fullName>
        <ecNumber evidence="16">1.3.1.98</ecNumber>
    </recommendedName>
    <alternativeName>
        <fullName evidence="16">UDP-N-acetylmuramate dehydrogenase</fullName>
    </alternativeName>
</protein>
<evidence type="ECO:0000256" key="4">
    <source>
        <dbReference type="ARBA" id="ARBA00004752"/>
    </source>
</evidence>
<comment type="caution">
    <text evidence="16">Lacks conserved residue(s) required for the propagation of feature annotation.</text>
</comment>
<comment type="similarity">
    <text evidence="16">Belongs to the MurB family.</text>
</comment>
<feature type="domain" description="UDP-N-acetylenolpyruvoylglucosamine reductase C-terminal" evidence="17">
    <location>
        <begin position="93"/>
        <end position="194"/>
    </location>
</feature>
<evidence type="ECO:0000259" key="17">
    <source>
        <dbReference type="Pfam" id="PF02873"/>
    </source>
</evidence>
<dbReference type="HAMAP" id="MF_00037">
    <property type="entry name" value="MurB"/>
    <property type="match status" value="1"/>
</dbReference>